<evidence type="ECO:0000313" key="6">
    <source>
        <dbReference type="EMBL" id="KAG7660536.1"/>
    </source>
</evidence>
<dbReference type="GO" id="GO:0000032">
    <property type="term" value="P:cell wall mannoprotein biosynthetic process"/>
    <property type="evidence" value="ECO:0007669"/>
    <property type="project" value="TreeGrafter"/>
</dbReference>
<dbReference type="PANTHER" id="PTHR31121">
    <property type="entry name" value="ALPHA-1,2 MANNOSYLTRANSFERASE KTR1"/>
    <property type="match status" value="1"/>
</dbReference>
<dbReference type="GO" id="GO:0006493">
    <property type="term" value="P:protein O-linked glycosylation"/>
    <property type="evidence" value="ECO:0007669"/>
    <property type="project" value="TreeGrafter"/>
</dbReference>
<keyword evidence="5" id="KW-0735">Signal-anchor</keyword>
<accession>A0A8J5QG19</accession>
<dbReference type="Pfam" id="PF01793">
    <property type="entry name" value="Glyco_transf_15"/>
    <property type="match status" value="1"/>
</dbReference>
<dbReference type="Proteomes" id="UP000694255">
    <property type="component" value="Unassembled WGS sequence"/>
</dbReference>
<dbReference type="GeneID" id="73472755"/>
<dbReference type="PIRSF" id="PIRSF018153">
    <property type="entry name" value="Glyco_trans_15"/>
    <property type="match status" value="1"/>
</dbReference>
<comment type="similarity">
    <text evidence="2">Belongs to the glycosyltransferase 15 family.</text>
</comment>
<dbReference type="EMBL" id="JAGSYN010000277">
    <property type="protein sequence ID" value="KAG7660536.1"/>
    <property type="molecule type" value="Genomic_DNA"/>
</dbReference>
<comment type="caution">
    <text evidence="6">The sequence shown here is derived from an EMBL/GenBank/DDBJ whole genome shotgun (WGS) entry which is preliminary data.</text>
</comment>
<keyword evidence="3" id="KW-0328">Glycosyltransferase</keyword>
<name>A0A8J5QG19_9ASCO</name>
<proteinExistence type="inferred from homology"/>
<dbReference type="FunFam" id="3.90.550.10:FF:000051">
    <property type="entry name" value="Alpha-1,2-mannosyltransferase (Ktr4)"/>
    <property type="match status" value="1"/>
</dbReference>
<keyword evidence="4" id="KW-0808">Transferase</keyword>
<dbReference type="InterPro" id="IPR002685">
    <property type="entry name" value="Glyco_trans_15"/>
</dbReference>
<reference evidence="6 7" key="1">
    <citation type="journal article" date="2021" name="DNA Res.">
        <title>Genome analysis of Candida subhashii reveals its hybrid nature and dual mitochondrial genome conformations.</title>
        <authorList>
            <person name="Mixao V."/>
            <person name="Hegedusova E."/>
            <person name="Saus E."/>
            <person name="Pryszcz L.P."/>
            <person name="Cillingova A."/>
            <person name="Nosek J."/>
            <person name="Gabaldon T."/>
        </authorList>
    </citation>
    <scope>NUCLEOTIDE SEQUENCE [LARGE SCALE GENOMIC DNA]</scope>
    <source>
        <strain evidence="6 7">CBS 10753</strain>
    </source>
</reference>
<dbReference type="GO" id="GO:0006487">
    <property type="term" value="P:protein N-linked glycosylation"/>
    <property type="evidence" value="ECO:0007669"/>
    <property type="project" value="TreeGrafter"/>
</dbReference>
<evidence type="ECO:0000313" key="7">
    <source>
        <dbReference type="Proteomes" id="UP000694255"/>
    </source>
</evidence>
<keyword evidence="5" id="KW-0812">Transmembrane</keyword>
<dbReference type="GO" id="GO:0005794">
    <property type="term" value="C:Golgi apparatus"/>
    <property type="evidence" value="ECO:0007669"/>
    <property type="project" value="TreeGrafter"/>
</dbReference>
<evidence type="ECO:0000256" key="3">
    <source>
        <dbReference type="ARBA" id="ARBA00022676"/>
    </source>
</evidence>
<evidence type="ECO:0000256" key="2">
    <source>
        <dbReference type="ARBA" id="ARBA00007677"/>
    </source>
</evidence>
<dbReference type="RefSeq" id="XP_049260769.1">
    <property type="nucleotide sequence ID" value="XM_049410077.1"/>
</dbReference>
<evidence type="ECO:0000256" key="5">
    <source>
        <dbReference type="ARBA" id="ARBA00022968"/>
    </source>
</evidence>
<dbReference type="GO" id="GO:0000026">
    <property type="term" value="F:alpha-1,2-mannosyltransferase activity"/>
    <property type="evidence" value="ECO:0007669"/>
    <property type="project" value="TreeGrafter"/>
</dbReference>
<evidence type="ECO:0000256" key="1">
    <source>
        <dbReference type="ARBA" id="ARBA00004606"/>
    </source>
</evidence>
<comment type="subcellular location">
    <subcellularLocation>
        <location evidence="1">Membrane</location>
        <topology evidence="1">Single-pass type II membrane protein</topology>
    </subcellularLocation>
</comment>
<dbReference type="AlphaFoldDB" id="A0A8J5QG19"/>
<dbReference type="GO" id="GO:0016020">
    <property type="term" value="C:membrane"/>
    <property type="evidence" value="ECO:0007669"/>
    <property type="project" value="UniProtKB-SubCell"/>
</dbReference>
<dbReference type="PANTHER" id="PTHR31121:SF6">
    <property type="entry name" value="ALPHA-1,2 MANNOSYLTRANSFERASE KTR1"/>
    <property type="match status" value="1"/>
</dbReference>
<gene>
    <name evidence="6" type="ORF">J8A68_005955</name>
</gene>
<organism evidence="6 7">
    <name type="scientific">[Candida] subhashii</name>
    <dbReference type="NCBI Taxonomy" id="561895"/>
    <lineage>
        <taxon>Eukaryota</taxon>
        <taxon>Fungi</taxon>
        <taxon>Dikarya</taxon>
        <taxon>Ascomycota</taxon>
        <taxon>Saccharomycotina</taxon>
        <taxon>Pichiomycetes</taxon>
        <taxon>Debaryomycetaceae</taxon>
        <taxon>Spathaspora</taxon>
    </lineage>
</organism>
<evidence type="ECO:0000256" key="4">
    <source>
        <dbReference type="ARBA" id="ARBA00022679"/>
    </source>
</evidence>
<protein>
    <submittedName>
        <fullName evidence="6">Uncharacterized protein</fullName>
    </submittedName>
</protein>
<keyword evidence="7" id="KW-1185">Reference proteome</keyword>
<dbReference type="OrthoDB" id="439943at2759"/>
<sequence>MQEGDADGVVPAVTDNSRSKPKAAIMALCRNRELKDMAKTMQQLEERFNKKYNYDWVFLNNEEFSPDFINTTSSIASGKVKYALIPMQFWSYPWWIDQDKATKTREEMKAQKIIYGGSESYRHMRRFKSGFFFEMEEMQEYDWYMLVEPSVEFYCDVEYDVFQYMEDNNKIFGFAILMGEKMKTIKTFWKSTKEFLEQHPEYIAENNFADFLTSDNGETYNGNHYWSNFEIGSLKFFRSDAYRDYFKHMDLAGGFFYERWGDGPLHAVAASTFIPKDQLHFFDDIGYGHGILRTCPLDEEYRSKHNCACSPGKDFRYKPGKVGEMSKKYYDLMVLPKPKEYPNFGAGYFDDKKETTTPNET</sequence>